<evidence type="ECO:0000256" key="8">
    <source>
        <dbReference type="ARBA" id="ARBA00022824"/>
    </source>
</evidence>
<evidence type="ECO:0000256" key="5">
    <source>
        <dbReference type="ARBA" id="ARBA00022676"/>
    </source>
</evidence>
<dbReference type="AlphaFoldDB" id="A0A5C3M6G2"/>
<dbReference type="InterPro" id="IPR026051">
    <property type="entry name" value="ALG1-like"/>
</dbReference>
<accession>A0A5C3M6G2</accession>
<evidence type="ECO:0000256" key="10">
    <source>
        <dbReference type="ARBA" id="ARBA00023136"/>
    </source>
</evidence>
<comment type="subcellular location">
    <subcellularLocation>
        <location evidence="1">Endoplasmic reticulum membrane</location>
        <topology evidence="1">Single-pass membrane protein</topology>
    </subcellularLocation>
</comment>
<evidence type="ECO:0000256" key="6">
    <source>
        <dbReference type="ARBA" id="ARBA00022679"/>
    </source>
</evidence>
<evidence type="ECO:0000313" key="13">
    <source>
        <dbReference type="EMBL" id="TFK40930.1"/>
    </source>
</evidence>
<evidence type="ECO:0000256" key="3">
    <source>
        <dbReference type="ARBA" id="ARBA00012611"/>
    </source>
</evidence>
<keyword evidence="7" id="KW-0812">Transmembrane</keyword>
<evidence type="ECO:0000256" key="2">
    <source>
        <dbReference type="ARBA" id="ARBA00004922"/>
    </source>
</evidence>
<gene>
    <name evidence="13" type="ORF">BDQ12DRAFT_600678</name>
</gene>
<evidence type="ECO:0000313" key="14">
    <source>
        <dbReference type="Proteomes" id="UP000308652"/>
    </source>
</evidence>
<evidence type="ECO:0000256" key="12">
    <source>
        <dbReference type="SAM" id="MobiDB-lite"/>
    </source>
</evidence>
<dbReference type="GO" id="GO:0005789">
    <property type="term" value="C:endoplasmic reticulum membrane"/>
    <property type="evidence" value="ECO:0007669"/>
    <property type="project" value="UniProtKB-SubCell"/>
</dbReference>
<dbReference type="Pfam" id="PF13692">
    <property type="entry name" value="Glyco_trans_1_4"/>
    <property type="match status" value="1"/>
</dbReference>
<keyword evidence="14" id="KW-1185">Reference proteome</keyword>
<evidence type="ECO:0000256" key="7">
    <source>
        <dbReference type="ARBA" id="ARBA00022692"/>
    </source>
</evidence>
<sequence length="494" mass="55885">MYHAQSFAENGFVTDLIGYGVGSRPIPALERLPKVRLRYLPEPPMLVKWLPFVLGAPIKIVHQVVSILLILLVCIEVPPEFIVVQNPPSIPTLALVQLVGRIRGSKVIIDWHNLGYSILSMKLGKSHFFVRISRWFEATFGRYAYAHLFVTRAMRDFLIEEWDIQGYKVVLYDRPPRHFHHSSPQEVHELFRKLQPALSRQKSLRGFLPEASPPYSTAFTQTTPQAASINPQYSSVSYAHRAKITSPLITPKSEAIPSYNRLRLPTLREDRPALLVSSTSWTPDEDFSILLEAIKIYEERAEELSSEASKSLPKLLVVVTGKGPMRDKYMEEVGRMQESWRWVRCISLWLEAEDYPILLGSADLGVCLHASSSALDLPMKVVDMFGCGLPVCALDFSCLKELVKDGENGLVFRNAPQLSEQLEQLFTSFPDCPSLKALASSVSSSSNRPSTPSNPHVPKQFIESDDSNDRWTWNTWDENWGRTVRPLILSDVNL</sequence>
<keyword evidence="5 13" id="KW-0328">Glycosyltransferase</keyword>
<dbReference type="GO" id="GO:0004578">
    <property type="term" value="F:chitobiosyldiphosphodolichol beta-mannosyltransferase activity"/>
    <property type="evidence" value="ECO:0007669"/>
    <property type="project" value="UniProtKB-EC"/>
</dbReference>
<evidence type="ECO:0000256" key="1">
    <source>
        <dbReference type="ARBA" id="ARBA00004389"/>
    </source>
</evidence>
<keyword evidence="6 13" id="KW-0808">Transferase</keyword>
<dbReference type="EC" id="2.4.1.142" evidence="3"/>
<keyword evidence="8" id="KW-0256">Endoplasmic reticulum</keyword>
<dbReference type="PANTHER" id="PTHR13036">
    <property type="entry name" value="BETA1,4 MANNOSYLTRANSFERASE"/>
    <property type="match status" value="1"/>
</dbReference>
<feature type="region of interest" description="Disordered" evidence="12">
    <location>
        <begin position="442"/>
        <end position="463"/>
    </location>
</feature>
<dbReference type="Proteomes" id="UP000308652">
    <property type="component" value="Unassembled WGS sequence"/>
</dbReference>
<name>A0A5C3M6G2_9AGAR</name>
<evidence type="ECO:0000256" key="9">
    <source>
        <dbReference type="ARBA" id="ARBA00022989"/>
    </source>
</evidence>
<comment type="function">
    <text evidence="11">Participates in the formation of the lipid-linked precursor oligosaccharide for N-glycosylation. Involved in assembling the dolichol-pyrophosphate-GlcNAc(2)-Man(5) intermediate on the cytoplasmic surface of the ER.</text>
</comment>
<keyword evidence="10" id="KW-0472">Membrane</keyword>
<keyword evidence="9" id="KW-1133">Transmembrane helix</keyword>
<dbReference type="OrthoDB" id="614844at2759"/>
<dbReference type="EMBL" id="ML213595">
    <property type="protein sequence ID" value="TFK40930.1"/>
    <property type="molecule type" value="Genomic_DNA"/>
</dbReference>
<comment type="pathway">
    <text evidence="2">Protein modification; protein glycosylation.</text>
</comment>
<dbReference type="SUPFAM" id="SSF53756">
    <property type="entry name" value="UDP-Glycosyltransferase/glycogen phosphorylase"/>
    <property type="match status" value="1"/>
</dbReference>
<evidence type="ECO:0000256" key="11">
    <source>
        <dbReference type="ARBA" id="ARBA00024899"/>
    </source>
</evidence>
<proteinExistence type="predicted"/>
<organism evidence="13 14">
    <name type="scientific">Crucibulum laeve</name>
    <dbReference type="NCBI Taxonomy" id="68775"/>
    <lineage>
        <taxon>Eukaryota</taxon>
        <taxon>Fungi</taxon>
        <taxon>Dikarya</taxon>
        <taxon>Basidiomycota</taxon>
        <taxon>Agaricomycotina</taxon>
        <taxon>Agaricomycetes</taxon>
        <taxon>Agaricomycetidae</taxon>
        <taxon>Agaricales</taxon>
        <taxon>Agaricineae</taxon>
        <taxon>Nidulariaceae</taxon>
        <taxon>Crucibulum</taxon>
    </lineage>
</organism>
<protein>
    <recommendedName>
        <fullName evidence="4">Chitobiosyldiphosphodolichol beta-mannosyltransferase</fullName>
        <ecNumber evidence="3">2.4.1.142</ecNumber>
    </recommendedName>
</protein>
<dbReference type="PANTHER" id="PTHR13036:SF0">
    <property type="entry name" value="CHITOBIOSYLDIPHOSPHODOLICHOL BETA-MANNOSYLTRANSFERASE"/>
    <property type="match status" value="1"/>
</dbReference>
<evidence type="ECO:0000256" key="4">
    <source>
        <dbReference type="ARBA" id="ARBA00015841"/>
    </source>
</evidence>
<feature type="compositionally biased region" description="Low complexity" evidence="12">
    <location>
        <begin position="442"/>
        <end position="454"/>
    </location>
</feature>
<dbReference type="STRING" id="68775.A0A5C3M6G2"/>
<reference evidence="13 14" key="1">
    <citation type="journal article" date="2019" name="Nat. Ecol. Evol.">
        <title>Megaphylogeny resolves global patterns of mushroom evolution.</title>
        <authorList>
            <person name="Varga T."/>
            <person name="Krizsan K."/>
            <person name="Foldi C."/>
            <person name="Dima B."/>
            <person name="Sanchez-Garcia M."/>
            <person name="Sanchez-Ramirez S."/>
            <person name="Szollosi G.J."/>
            <person name="Szarkandi J.G."/>
            <person name="Papp V."/>
            <person name="Albert L."/>
            <person name="Andreopoulos W."/>
            <person name="Angelini C."/>
            <person name="Antonin V."/>
            <person name="Barry K.W."/>
            <person name="Bougher N.L."/>
            <person name="Buchanan P."/>
            <person name="Buyck B."/>
            <person name="Bense V."/>
            <person name="Catcheside P."/>
            <person name="Chovatia M."/>
            <person name="Cooper J."/>
            <person name="Damon W."/>
            <person name="Desjardin D."/>
            <person name="Finy P."/>
            <person name="Geml J."/>
            <person name="Haridas S."/>
            <person name="Hughes K."/>
            <person name="Justo A."/>
            <person name="Karasinski D."/>
            <person name="Kautmanova I."/>
            <person name="Kiss B."/>
            <person name="Kocsube S."/>
            <person name="Kotiranta H."/>
            <person name="LaButti K.M."/>
            <person name="Lechner B.E."/>
            <person name="Liimatainen K."/>
            <person name="Lipzen A."/>
            <person name="Lukacs Z."/>
            <person name="Mihaltcheva S."/>
            <person name="Morgado L.N."/>
            <person name="Niskanen T."/>
            <person name="Noordeloos M.E."/>
            <person name="Ohm R.A."/>
            <person name="Ortiz-Santana B."/>
            <person name="Ovrebo C."/>
            <person name="Racz N."/>
            <person name="Riley R."/>
            <person name="Savchenko A."/>
            <person name="Shiryaev A."/>
            <person name="Soop K."/>
            <person name="Spirin V."/>
            <person name="Szebenyi C."/>
            <person name="Tomsovsky M."/>
            <person name="Tulloss R.E."/>
            <person name="Uehling J."/>
            <person name="Grigoriev I.V."/>
            <person name="Vagvolgyi C."/>
            <person name="Papp T."/>
            <person name="Martin F.M."/>
            <person name="Miettinen O."/>
            <person name="Hibbett D.S."/>
            <person name="Nagy L.G."/>
        </authorList>
    </citation>
    <scope>NUCLEOTIDE SEQUENCE [LARGE SCALE GENOMIC DNA]</scope>
    <source>
        <strain evidence="13 14">CBS 166.37</strain>
    </source>
</reference>
<dbReference type="Gene3D" id="3.40.50.2000">
    <property type="entry name" value="Glycogen Phosphorylase B"/>
    <property type="match status" value="1"/>
</dbReference>